<feature type="transmembrane region" description="Helical" evidence="1">
    <location>
        <begin position="32"/>
        <end position="51"/>
    </location>
</feature>
<dbReference type="InterPro" id="IPR001715">
    <property type="entry name" value="CH_dom"/>
</dbReference>
<evidence type="ECO:0000313" key="3">
    <source>
        <dbReference type="EMBL" id="KAK6485458.1"/>
    </source>
</evidence>
<dbReference type="EMBL" id="JAHFZB010000009">
    <property type="protein sequence ID" value="KAK6485458.1"/>
    <property type="molecule type" value="Genomic_DNA"/>
</dbReference>
<name>A0ABR0ZKW5_HUSHU</name>
<reference evidence="3 4" key="1">
    <citation type="submission" date="2021-05" db="EMBL/GenBank/DDBJ databases">
        <authorList>
            <person name="Zahm M."/>
            <person name="Klopp C."/>
            <person name="Cabau C."/>
            <person name="Kuhl H."/>
            <person name="Suciu R."/>
            <person name="Ciorpac M."/>
            <person name="Holostenco D."/>
            <person name="Gessner J."/>
            <person name="Wuertz S."/>
            <person name="Hohne C."/>
            <person name="Stock M."/>
            <person name="Gislard M."/>
            <person name="Lluch J."/>
            <person name="Milhes M."/>
            <person name="Lampietro C."/>
            <person name="Lopez Roques C."/>
            <person name="Donnadieu C."/>
            <person name="Du K."/>
            <person name="Schartl M."/>
            <person name="Guiguen Y."/>
        </authorList>
    </citation>
    <scope>NUCLEOTIDE SEQUENCE [LARGE SCALE GENOMIC DNA]</scope>
    <source>
        <strain evidence="3">Hh-F2</strain>
        <tissue evidence="3">Blood</tissue>
    </source>
</reference>
<protein>
    <submittedName>
        <fullName evidence="3">Cilia- and flagella-associated protein 47-like</fullName>
    </submittedName>
</protein>
<accession>A0ABR0ZKW5</accession>
<keyword evidence="1" id="KW-0812">Transmembrane</keyword>
<gene>
    <name evidence="3" type="ORF">HHUSO_G11246</name>
</gene>
<dbReference type="PROSITE" id="PS50021">
    <property type="entry name" value="CH"/>
    <property type="match status" value="1"/>
</dbReference>
<sequence>MRSIVWRDCSTQGDIPPGRWIINFDLDLLDGLVLAAVLAAYCPFLISTHFLNMYTNPTSLEQCLHNSLVLVNAFRAIGLDIDIQATDISDPNAVMLLMLCVYLYERLPQYLPRKTVDFVGSLHAVTVRQVRLKNSSSKPLVYYATIVGKESADFSLPKGNTVIVLPKGQTNVTVELASRFLHPVEAVLLLTSRATCGAIGATMAFSLRSQINHIIPSGTFKCKSPCYELKKFNLKITNAFNKDGEFRINLVESTNNLMKNAKQDSTKKQDIKSR</sequence>
<dbReference type="Gene3D" id="1.10.418.10">
    <property type="entry name" value="Calponin-like domain"/>
    <property type="match status" value="1"/>
</dbReference>
<dbReference type="PANTHER" id="PTHR45912:SF3">
    <property type="entry name" value="CILIA- AND FLAGELLA-ASSOCIATED PROTEIN 47"/>
    <property type="match status" value="1"/>
</dbReference>
<keyword evidence="4" id="KW-1185">Reference proteome</keyword>
<evidence type="ECO:0000256" key="1">
    <source>
        <dbReference type="SAM" id="Phobius"/>
    </source>
</evidence>
<keyword evidence="1" id="KW-0472">Membrane</keyword>
<dbReference type="InterPro" id="IPR036872">
    <property type="entry name" value="CH_dom_sf"/>
</dbReference>
<feature type="domain" description="Calponin-homology (CH)" evidence="2">
    <location>
        <begin position="1"/>
        <end position="108"/>
    </location>
</feature>
<evidence type="ECO:0000259" key="2">
    <source>
        <dbReference type="PROSITE" id="PS50021"/>
    </source>
</evidence>
<dbReference type="PANTHER" id="PTHR45912">
    <property type="entry name" value="CILIA- AND FLAGELLA-ASSOCIATED PROTEIN 47"/>
    <property type="match status" value="1"/>
</dbReference>
<keyword evidence="1" id="KW-1133">Transmembrane helix</keyword>
<proteinExistence type="predicted"/>
<dbReference type="Proteomes" id="UP001369086">
    <property type="component" value="Unassembled WGS sequence"/>
</dbReference>
<organism evidence="3 4">
    <name type="scientific">Huso huso</name>
    <name type="common">Beluga</name>
    <name type="synonym">Acipenser huso</name>
    <dbReference type="NCBI Taxonomy" id="61971"/>
    <lineage>
        <taxon>Eukaryota</taxon>
        <taxon>Metazoa</taxon>
        <taxon>Chordata</taxon>
        <taxon>Craniata</taxon>
        <taxon>Vertebrata</taxon>
        <taxon>Euteleostomi</taxon>
        <taxon>Actinopterygii</taxon>
        <taxon>Chondrostei</taxon>
        <taxon>Acipenseriformes</taxon>
        <taxon>Acipenseridae</taxon>
        <taxon>Huso</taxon>
    </lineage>
</organism>
<dbReference type="SUPFAM" id="SSF47576">
    <property type="entry name" value="Calponin-homology domain, CH-domain"/>
    <property type="match status" value="1"/>
</dbReference>
<comment type="caution">
    <text evidence="3">The sequence shown here is derived from an EMBL/GenBank/DDBJ whole genome shotgun (WGS) entry which is preliminary data.</text>
</comment>
<evidence type="ECO:0000313" key="4">
    <source>
        <dbReference type="Proteomes" id="UP001369086"/>
    </source>
</evidence>